<dbReference type="InterPro" id="IPR000504">
    <property type="entry name" value="RRM_dom"/>
</dbReference>
<dbReference type="EMBL" id="CAUYUJ010000609">
    <property type="protein sequence ID" value="CAK0791559.1"/>
    <property type="molecule type" value="Genomic_DNA"/>
</dbReference>
<dbReference type="CDD" id="cd00590">
    <property type="entry name" value="RRM_SF"/>
    <property type="match status" value="1"/>
</dbReference>
<dbReference type="PROSITE" id="PS50102">
    <property type="entry name" value="RRM"/>
    <property type="match status" value="1"/>
</dbReference>
<evidence type="ECO:0000259" key="3">
    <source>
        <dbReference type="PROSITE" id="PS50102"/>
    </source>
</evidence>
<dbReference type="SUPFAM" id="SSF54928">
    <property type="entry name" value="RNA-binding domain, RBD"/>
    <property type="match status" value="1"/>
</dbReference>
<dbReference type="Proteomes" id="UP001189429">
    <property type="component" value="Unassembled WGS sequence"/>
</dbReference>
<keyword evidence="1" id="KW-0694">RNA-binding</keyword>
<evidence type="ECO:0000256" key="2">
    <source>
        <dbReference type="SAM" id="MobiDB-lite"/>
    </source>
</evidence>
<feature type="compositionally biased region" description="Low complexity" evidence="2">
    <location>
        <begin position="97"/>
        <end position="111"/>
    </location>
</feature>
<gene>
    <name evidence="4" type="ORF">PCOR1329_LOCUS2417</name>
</gene>
<name>A0ABN9PJU1_9DINO</name>
<proteinExistence type="predicted"/>
<comment type="caution">
    <text evidence="4">The sequence shown here is derived from an EMBL/GenBank/DDBJ whole genome shotgun (WGS) entry which is preliminary data.</text>
</comment>
<keyword evidence="5" id="KW-1185">Reference proteome</keyword>
<accession>A0ABN9PJU1</accession>
<feature type="non-terminal residue" evidence="4">
    <location>
        <position position="111"/>
    </location>
</feature>
<organism evidence="4 5">
    <name type="scientific">Prorocentrum cordatum</name>
    <dbReference type="NCBI Taxonomy" id="2364126"/>
    <lineage>
        <taxon>Eukaryota</taxon>
        <taxon>Sar</taxon>
        <taxon>Alveolata</taxon>
        <taxon>Dinophyceae</taxon>
        <taxon>Prorocentrales</taxon>
        <taxon>Prorocentraceae</taxon>
        <taxon>Prorocentrum</taxon>
    </lineage>
</organism>
<dbReference type="Gene3D" id="3.30.70.330">
    <property type="match status" value="1"/>
</dbReference>
<dbReference type="InterPro" id="IPR035979">
    <property type="entry name" value="RBD_domain_sf"/>
</dbReference>
<feature type="domain" description="RRM" evidence="3">
    <location>
        <begin position="2"/>
        <end position="73"/>
    </location>
</feature>
<evidence type="ECO:0000313" key="4">
    <source>
        <dbReference type="EMBL" id="CAK0791559.1"/>
    </source>
</evidence>
<reference evidence="4" key="1">
    <citation type="submission" date="2023-10" db="EMBL/GenBank/DDBJ databases">
        <authorList>
            <person name="Chen Y."/>
            <person name="Shah S."/>
            <person name="Dougan E. K."/>
            <person name="Thang M."/>
            <person name="Chan C."/>
        </authorList>
    </citation>
    <scope>NUCLEOTIDE SEQUENCE [LARGE SCALE GENOMIC DNA]</scope>
</reference>
<feature type="region of interest" description="Disordered" evidence="2">
    <location>
        <begin position="70"/>
        <end position="111"/>
    </location>
</feature>
<evidence type="ECO:0000256" key="1">
    <source>
        <dbReference type="PROSITE-ProRule" id="PRU00176"/>
    </source>
</evidence>
<sequence length="111" mass="12072">MLDLRVDGLPAHARGAEVEAFLERYGELVDVEVFRGDGDVFAFVLLADQTSGESAIRELDDTEFLRSGHYVRVGKRGGPSSHGLPVRSRDERPPVPRRAVAAAQPRGGCVD</sequence>
<dbReference type="Pfam" id="PF00076">
    <property type="entry name" value="RRM_1"/>
    <property type="match status" value="1"/>
</dbReference>
<evidence type="ECO:0000313" key="5">
    <source>
        <dbReference type="Proteomes" id="UP001189429"/>
    </source>
</evidence>
<protein>
    <recommendedName>
        <fullName evidence="3">RRM domain-containing protein</fullName>
    </recommendedName>
</protein>
<dbReference type="InterPro" id="IPR012677">
    <property type="entry name" value="Nucleotide-bd_a/b_plait_sf"/>
</dbReference>
<dbReference type="SMART" id="SM00360">
    <property type="entry name" value="RRM"/>
    <property type="match status" value="1"/>
</dbReference>